<reference evidence="2 3" key="1">
    <citation type="submission" date="2014-04" db="EMBL/GenBank/DDBJ databases">
        <title>Genome assembly of Hyalangium minutum DSM 14724.</title>
        <authorList>
            <person name="Sharma G."/>
            <person name="Subramanian S."/>
        </authorList>
    </citation>
    <scope>NUCLEOTIDE SEQUENCE [LARGE SCALE GENOMIC DNA]</scope>
    <source>
        <strain evidence="2 3">DSM 14724</strain>
    </source>
</reference>
<dbReference type="EMBL" id="JMCB01000005">
    <property type="protein sequence ID" value="KFE69002.1"/>
    <property type="molecule type" value="Genomic_DNA"/>
</dbReference>
<gene>
    <name evidence="2" type="ORF">DB31_6904</name>
</gene>
<evidence type="ECO:0000313" key="3">
    <source>
        <dbReference type="Proteomes" id="UP000028725"/>
    </source>
</evidence>
<feature type="region of interest" description="Disordered" evidence="1">
    <location>
        <begin position="24"/>
        <end position="46"/>
    </location>
</feature>
<evidence type="ECO:0000256" key="1">
    <source>
        <dbReference type="SAM" id="MobiDB-lite"/>
    </source>
</evidence>
<name>A0A085WMT9_9BACT</name>
<dbReference type="AlphaFoldDB" id="A0A085WMT9"/>
<protein>
    <submittedName>
        <fullName evidence="2">Uncharacterized protein</fullName>
    </submittedName>
</protein>
<dbReference type="Proteomes" id="UP000028725">
    <property type="component" value="Unassembled WGS sequence"/>
</dbReference>
<keyword evidence="3" id="KW-1185">Reference proteome</keyword>
<organism evidence="2 3">
    <name type="scientific">Hyalangium minutum</name>
    <dbReference type="NCBI Taxonomy" id="394096"/>
    <lineage>
        <taxon>Bacteria</taxon>
        <taxon>Pseudomonadati</taxon>
        <taxon>Myxococcota</taxon>
        <taxon>Myxococcia</taxon>
        <taxon>Myxococcales</taxon>
        <taxon>Cystobacterineae</taxon>
        <taxon>Archangiaceae</taxon>
        <taxon>Hyalangium</taxon>
    </lineage>
</organism>
<comment type="caution">
    <text evidence="2">The sequence shown here is derived from an EMBL/GenBank/DDBJ whole genome shotgun (WGS) entry which is preliminary data.</text>
</comment>
<accession>A0A085WMT9</accession>
<sequence>MGRGAHCGGTLPANGPSRKQRLRARLLGRRPRYRLSPGGRRPGAYP</sequence>
<dbReference type="STRING" id="394096.DB31_6904"/>
<proteinExistence type="predicted"/>
<feature type="compositionally biased region" description="Basic residues" evidence="1">
    <location>
        <begin position="24"/>
        <end position="33"/>
    </location>
</feature>
<feature type="compositionally biased region" description="Low complexity" evidence="1">
    <location>
        <begin position="34"/>
        <end position="46"/>
    </location>
</feature>
<evidence type="ECO:0000313" key="2">
    <source>
        <dbReference type="EMBL" id="KFE69002.1"/>
    </source>
</evidence>